<keyword evidence="2" id="KW-0547">Nucleotide-binding</keyword>
<sequence>MPTLNSNDTDIAALVQKYYLWTSRQMRFLDLEMKTLLYTHFTETLAGLGTIRAFGWSEAFLRDNHCAARRLAEALLHHRWRARRPQGSVIEHQARSKGRHLRTLWKVCCPTSPAAPARPAHQVKETNWRSGKSSLVLTLVRLLELQRGDIVIDGLSLSKIPRQTIRSRLTALPQDAMHLTGTVRHNLDPKGMLSSSTAPDMEPKAATSAGDDALIAALLKTAIWPAIEARGGLDASLSDLGFSAGQLQLFCLARALLSTSSIVLLDEATSSVDRRTDDEVRRASATIESGSPDELLGCPTSAFRALWESQGL</sequence>
<keyword evidence="4" id="KW-1133">Transmembrane helix</keyword>
<keyword evidence="9" id="KW-1185">Reference proteome</keyword>
<dbReference type="KEGG" id="ptkz:JDV02_000545"/>
<feature type="region of interest" description="Disordered" evidence="6">
    <location>
        <begin position="187"/>
        <end position="206"/>
    </location>
</feature>
<evidence type="ECO:0000259" key="7">
    <source>
        <dbReference type="Pfam" id="PF00005"/>
    </source>
</evidence>
<protein>
    <recommendedName>
        <fullName evidence="7">ABC transporter domain-containing protein</fullName>
    </recommendedName>
</protein>
<dbReference type="Gene3D" id="1.20.1560.10">
    <property type="entry name" value="ABC transporter type 1, transmembrane domain"/>
    <property type="match status" value="1"/>
</dbReference>
<dbReference type="InterPro" id="IPR003439">
    <property type="entry name" value="ABC_transporter-like_ATP-bd"/>
</dbReference>
<evidence type="ECO:0000313" key="8">
    <source>
        <dbReference type="EMBL" id="UNI13846.1"/>
    </source>
</evidence>
<name>A0A9Q8Q7E4_9HYPO</name>
<dbReference type="AlphaFoldDB" id="A0A9Q8Q7E4"/>
<reference evidence="8" key="1">
    <citation type="submission" date="2021-11" db="EMBL/GenBank/DDBJ databases">
        <title>Purpureocillium_takamizusanense_genome.</title>
        <authorList>
            <person name="Nguyen N.-H."/>
        </authorList>
    </citation>
    <scope>NUCLEOTIDE SEQUENCE</scope>
    <source>
        <strain evidence="8">PT3</strain>
    </source>
</reference>
<dbReference type="PANTHER" id="PTHR24223">
    <property type="entry name" value="ATP-BINDING CASSETTE SUB-FAMILY C"/>
    <property type="match status" value="1"/>
</dbReference>
<evidence type="ECO:0000256" key="6">
    <source>
        <dbReference type="SAM" id="MobiDB-lite"/>
    </source>
</evidence>
<dbReference type="SUPFAM" id="SSF90123">
    <property type="entry name" value="ABC transporter transmembrane region"/>
    <property type="match status" value="1"/>
</dbReference>
<evidence type="ECO:0000256" key="3">
    <source>
        <dbReference type="ARBA" id="ARBA00022840"/>
    </source>
</evidence>
<dbReference type="InterPro" id="IPR027417">
    <property type="entry name" value="P-loop_NTPase"/>
</dbReference>
<dbReference type="EMBL" id="CP086354">
    <property type="protein sequence ID" value="UNI13846.1"/>
    <property type="molecule type" value="Genomic_DNA"/>
</dbReference>
<dbReference type="Gene3D" id="3.40.50.300">
    <property type="entry name" value="P-loop containing nucleotide triphosphate hydrolases"/>
    <property type="match status" value="1"/>
</dbReference>
<dbReference type="SUPFAM" id="SSF52540">
    <property type="entry name" value="P-loop containing nucleoside triphosphate hydrolases"/>
    <property type="match status" value="1"/>
</dbReference>
<accession>A0A9Q8Q7E4</accession>
<organism evidence="8 9">
    <name type="scientific">Purpureocillium takamizusanense</name>
    <dbReference type="NCBI Taxonomy" id="2060973"/>
    <lineage>
        <taxon>Eukaryota</taxon>
        <taxon>Fungi</taxon>
        <taxon>Dikarya</taxon>
        <taxon>Ascomycota</taxon>
        <taxon>Pezizomycotina</taxon>
        <taxon>Sordariomycetes</taxon>
        <taxon>Hypocreomycetidae</taxon>
        <taxon>Hypocreales</taxon>
        <taxon>Ophiocordycipitaceae</taxon>
        <taxon>Purpureocillium</taxon>
    </lineage>
</organism>
<dbReference type="Proteomes" id="UP000829364">
    <property type="component" value="Chromosome 1"/>
</dbReference>
<evidence type="ECO:0000256" key="5">
    <source>
        <dbReference type="ARBA" id="ARBA00023136"/>
    </source>
</evidence>
<evidence type="ECO:0000313" key="9">
    <source>
        <dbReference type="Proteomes" id="UP000829364"/>
    </source>
</evidence>
<dbReference type="PANTHER" id="PTHR24223:SF399">
    <property type="entry name" value="ABC TRANSPORTER ATNG"/>
    <property type="match status" value="1"/>
</dbReference>
<dbReference type="Pfam" id="PF00005">
    <property type="entry name" value="ABC_tran"/>
    <property type="match status" value="1"/>
</dbReference>
<keyword evidence="3" id="KW-0067">ATP-binding</keyword>
<evidence type="ECO:0000256" key="2">
    <source>
        <dbReference type="ARBA" id="ARBA00022741"/>
    </source>
</evidence>
<keyword evidence="1" id="KW-0812">Transmembrane</keyword>
<dbReference type="GO" id="GO:0016887">
    <property type="term" value="F:ATP hydrolysis activity"/>
    <property type="evidence" value="ECO:0007669"/>
    <property type="project" value="InterPro"/>
</dbReference>
<gene>
    <name evidence="8" type="ORF">JDV02_000545</name>
</gene>
<dbReference type="OrthoDB" id="6500128at2759"/>
<evidence type="ECO:0000256" key="1">
    <source>
        <dbReference type="ARBA" id="ARBA00022692"/>
    </source>
</evidence>
<keyword evidence="5" id="KW-0472">Membrane</keyword>
<proteinExistence type="predicted"/>
<dbReference type="GeneID" id="72062510"/>
<dbReference type="InterPro" id="IPR050173">
    <property type="entry name" value="ABC_transporter_C-like"/>
</dbReference>
<dbReference type="GO" id="GO:0042626">
    <property type="term" value="F:ATPase-coupled transmembrane transporter activity"/>
    <property type="evidence" value="ECO:0007669"/>
    <property type="project" value="TreeGrafter"/>
</dbReference>
<evidence type="ECO:0000256" key="4">
    <source>
        <dbReference type="ARBA" id="ARBA00022989"/>
    </source>
</evidence>
<dbReference type="GO" id="GO:0016020">
    <property type="term" value="C:membrane"/>
    <property type="evidence" value="ECO:0007669"/>
    <property type="project" value="InterPro"/>
</dbReference>
<dbReference type="RefSeq" id="XP_047837327.1">
    <property type="nucleotide sequence ID" value="XM_047981367.1"/>
</dbReference>
<dbReference type="GO" id="GO:0005524">
    <property type="term" value="F:ATP binding"/>
    <property type="evidence" value="ECO:0007669"/>
    <property type="project" value="UniProtKB-KW"/>
</dbReference>
<feature type="domain" description="ABC transporter" evidence="7">
    <location>
        <begin position="130"/>
        <end position="270"/>
    </location>
</feature>
<dbReference type="InterPro" id="IPR036640">
    <property type="entry name" value="ABC1_TM_sf"/>
</dbReference>